<dbReference type="RefSeq" id="WP_190424653.1">
    <property type="nucleotide sequence ID" value="NZ_JAMPKK010000041.1"/>
</dbReference>
<dbReference type="EMBL" id="JAMPKK010000041">
    <property type="protein sequence ID" value="MEP0866323.1"/>
    <property type="molecule type" value="Genomic_DNA"/>
</dbReference>
<evidence type="ECO:0000256" key="1">
    <source>
        <dbReference type="SAM" id="Coils"/>
    </source>
</evidence>
<name>A0ABV0JS81_9CYAN</name>
<keyword evidence="3" id="KW-1185">Reference proteome</keyword>
<accession>A0ABV0JS81</accession>
<proteinExistence type="predicted"/>
<dbReference type="Proteomes" id="UP001442494">
    <property type="component" value="Unassembled WGS sequence"/>
</dbReference>
<keyword evidence="1" id="KW-0175">Coiled coil</keyword>
<gene>
    <name evidence="2" type="ORF">NDI37_17835</name>
</gene>
<evidence type="ECO:0000313" key="2">
    <source>
        <dbReference type="EMBL" id="MEP0866323.1"/>
    </source>
</evidence>
<sequence>MARTVEQIEWDMAVLQEATDAIASEFHNTYNQYLAALEQAMRQQLIQAIYYLCTQAYPEAFLSLPVDARQKLQQNLLQLARKAQTQLLLHLEPPPIETAANSVPTTNLEDIAKWQEQLESAISETLISVSCDINSLLQETGILPNKFPPAVLEAAVKTEPSAQPVGGRPNIIKLAISIANDDIEMPEFPTIQNSNVTPIVAIHLRLSEIEFGDSTVMAFRNQIRNLNAQFTTLRREFQKKQRERTVADAQAAWRACWFEE</sequence>
<organism evidence="2 3">
    <name type="scientific">Funiculus sociatus GB2-A5</name>
    <dbReference type="NCBI Taxonomy" id="2933946"/>
    <lineage>
        <taxon>Bacteria</taxon>
        <taxon>Bacillati</taxon>
        <taxon>Cyanobacteriota</taxon>
        <taxon>Cyanophyceae</taxon>
        <taxon>Coleofasciculales</taxon>
        <taxon>Coleofasciculaceae</taxon>
        <taxon>Funiculus</taxon>
    </lineage>
</organism>
<reference evidence="2 3" key="1">
    <citation type="submission" date="2022-04" db="EMBL/GenBank/DDBJ databases">
        <title>Positive selection, recombination, and allopatry shape intraspecific diversity of widespread and dominant cyanobacteria.</title>
        <authorList>
            <person name="Wei J."/>
            <person name="Shu W."/>
            <person name="Hu C."/>
        </authorList>
    </citation>
    <scope>NUCLEOTIDE SEQUENCE [LARGE SCALE GENOMIC DNA]</scope>
    <source>
        <strain evidence="2 3">GB2-A5</strain>
    </source>
</reference>
<comment type="caution">
    <text evidence="2">The sequence shown here is derived from an EMBL/GenBank/DDBJ whole genome shotgun (WGS) entry which is preliminary data.</text>
</comment>
<evidence type="ECO:0000313" key="3">
    <source>
        <dbReference type="Proteomes" id="UP001442494"/>
    </source>
</evidence>
<protein>
    <submittedName>
        <fullName evidence="2">Uncharacterized protein</fullName>
    </submittedName>
</protein>
<feature type="coiled-coil region" evidence="1">
    <location>
        <begin position="216"/>
        <end position="243"/>
    </location>
</feature>